<dbReference type="RefSeq" id="WP_171837788.1">
    <property type="nucleotide sequence ID" value="NZ_CP053710.1"/>
</dbReference>
<dbReference type="EMBL" id="CP053710">
    <property type="protein sequence ID" value="QKE93370.1"/>
    <property type="molecule type" value="Genomic_DNA"/>
</dbReference>
<protein>
    <submittedName>
        <fullName evidence="5">Type 1 glutamine amidotransferase domain-containing protein</fullName>
    </submittedName>
</protein>
<evidence type="ECO:0000259" key="4">
    <source>
        <dbReference type="Pfam" id="PF01965"/>
    </source>
</evidence>
<dbReference type="Proteomes" id="UP000500767">
    <property type="component" value="Plasmid unnamed2"/>
</dbReference>
<keyword evidence="5" id="KW-0808">Transferase</keyword>
<dbReference type="Gene3D" id="3.40.50.880">
    <property type="match status" value="1"/>
</dbReference>
<keyword evidence="1" id="KW-0346">Stress response</keyword>
<proteinExistence type="inferred from homology"/>
<organism evidence="5 6">
    <name type="scientific">Lichenicola cladoniae</name>
    <dbReference type="NCBI Taxonomy" id="1484109"/>
    <lineage>
        <taxon>Bacteria</taxon>
        <taxon>Pseudomonadati</taxon>
        <taxon>Pseudomonadota</taxon>
        <taxon>Alphaproteobacteria</taxon>
        <taxon>Acetobacterales</taxon>
        <taxon>Acetobacteraceae</taxon>
        <taxon>Lichenicola</taxon>
    </lineage>
</organism>
<dbReference type="SUPFAM" id="SSF52317">
    <property type="entry name" value="Class I glutamine amidotransferase-like"/>
    <property type="match status" value="1"/>
</dbReference>
<dbReference type="GO" id="GO:0016740">
    <property type="term" value="F:transferase activity"/>
    <property type="evidence" value="ECO:0007669"/>
    <property type="project" value="UniProtKB-KW"/>
</dbReference>
<accession>A0A6M8HYF2</accession>
<dbReference type="GO" id="GO:0019172">
    <property type="term" value="F:glyoxalase III activity"/>
    <property type="evidence" value="ECO:0007669"/>
    <property type="project" value="TreeGrafter"/>
</dbReference>
<dbReference type="CDD" id="cd03141">
    <property type="entry name" value="GATase1_Hsp31_like"/>
    <property type="match status" value="1"/>
</dbReference>
<dbReference type="InterPro" id="IPR029062">
    <property type="entry name" value="Class_I_gatase-like"/>
</dbReference>
<evidence type="ECO:0000313" key="5">
    <source>
        <dbReference type="EMBL" id="QKE93370.1"/>
    </source>
</evidence>
<dbReference type="InterPro" id="IPR002818">
    <property type="entry name" value="DJ-1/PfpI"/>
</dbReference>
<keyword evidence="2" id="KW-0456">Lyase</keyword>
<dbReference type="PANTHER" id="PTHR48094">
    <property type="entry name" value="PROTEIN/NUCLEIC ACID DEGLYCASE DJ-1-RELATED"/>
    <property type="match status" value="1"/>
</dbReference>
<dbReference type="Pfam" id="PF01965">
    <property type="entry name" value="DJ-1_PfpI"/>
    <property type="match status" value="1"/>
</dbReference>
<name>A0A6M8HYF2_9PROT</name>
<dbReference type="PANTHER" id="PTHR48094:SF11">
    <property type="entry name" value="GLUTATHIONE-INDEPENDENT GLYOXALASE HSP31-RELATED"/>
    <property type="match status" value="1"/>
</dbReference>
<keyword evidence="5" id="KW-0614">Plasmid</keyword>
<keyword evidence="6" id="KW-1185">Reference proteome</keyword>
<dbReference type="AlphaFoldDB" id="A0A6M8HYF2"/>
<feature type="domain" description="DJ-1/PfpI" evidence="4">
    <location>
        <begin position="18"/>
        <end position="228"/>
    </location>
</feature>
<evidence type="ECO:0000313" key="6">
    <source>
        <dbReference type="Proteomes" id="UP000500767"/>
    </source>
</evidence>
<comment type="similarity">
    <text evidence="3">Belongs to the peptidase C56 family. HSP31-like subfamily.</text>
</comment>
<reference evidence="5 6" key="1">
    <citation type="journal article" date="2014" name="World J. Microbiol. Biotechnol.">
        <title>Biodiversity and physiological characteristics of Antarctic and Arctic lichens-associated bacteria.</title>
        <authorList>
            <person name="Lee Y.M."/>
            <person name="Kim E.H."/>
            <person name="Lee H.K."/>
            <person name="Hong S.G."/>
        </authorList>
    </citation>
    <scope>NUCLEOTIDE SEQUENCE [LARGE SCALE GENOMIC DNA]</scope>
    <source>
        <strain evidence="5 6">PAMC 26569</strain>
        <plasmid evidence="5">unnamed2</plasmid>
    </source>
</reference>
<dbReference type="KEGG" id="lck:HN018_24560"/>
<keyword evidence="5" id="KW-0315">Glutamine amidotransferase</keyword>
<evidence type="ECO:0000256" key="1">
    <source>
        <dbReference type="ARBA" id="ARBA00023016"/>
    </source>
</evidence>
<dbReference type="GO" id="GO:0005737">
    <property type="term" value="C:cytoplasm"/>
    <property type="evidence" value="ECO:0007669"/>
    <property type="project" value="TreeGrafter"/>
</dbReference>
<gene>
    <name evidence="5" type="ORF">HN018_24560</name>
</gene>
<dbReference type="GO" id="GO:0019243">
    <property type="term" value="P:methylglyoxal catabolic process to D-lactate via S-lactoyl-glutathione"/>
    <property type="evidence" value="ECO:0007669"/>
    <property type="project" value="TreeGrafter"/>
</dbReference>
<sequence length="245" mass="26206">MTSSETTSAKAKAPTSRVLFLVSSAEIGFWLAELTHPFWHLTERGASIDLASPKGGKIVPDRTSDPYAEGSWEADDLVSRGFLGQEVLKARLGGTLAIKDVNPDDYDAVHVVGGGGAAVDLYPNSDVARVLERFFALGKIVGTICHGSIALANVPKRVAGRRATGFSRVEDAQVEDLYGADFIPNFPQPVMEAAGIVFSCVEPWGVHVVIDKMLITGQNQQSASEYAIAFNHLLAGSSPVVHDRE</sequence>
<evidence type="ECO:0000256" key="3">
    <source>
        <dbReference type="ARBA" id="ARBA00038493"/>
    </source>
</evidence>
<evidence type="ECO:0000256" key="2">
    <source>
        <dbReference type="ARBA" id="ARBA00023239"/>
    </source>
</evidence>
<geneLocation type="plasmid" evidence="5 6">
    <name>unnamed2</name>
</geneLocation>
<dbReference type="InterPro" id="IPR050325">
    <property type="entry name" value="Prot/Nucl_acid_deglycase"/>
</dbReference>